<keyword evidence="5" id="KW-0378">Hydrolase</keyword>
<dbReference type="InterPro" id="IPR000209">
    <property type="entry name" value="Peptidase_S8/S53_dom"/>
</dbReference>
<sequence>MVKTLSLVSLTLECGQKVRASKTLACLQKFQKMIGMNSARDTRGHGTHTSSIIAGNYVNNANYFGYVSGIAKGVAPRARLAIYKVSWDEGSYGSDALAAMDQAVADGVDIISISMSSRANEVPLHRDFLAKAAFRNGFTITGWTTFIGIAVLKNLPLVYDKRLLACDKVLSNILNGIIICHGDRPLAYQIEESTQMPSATMTFSQTITGIKPAPSVVANALRGPSRFPGILKPDVMAPSALVLAAWPSNIEVGTDRKQRALHSDYTILSGTSIACPHATSVAALLKGAHPYWSPTAIKSAIMTTADAYDNTHNPIKDNNNNSIASPLAMGAGQIHPNQALDPGLIYDATPQD</sequence>
<comment type="similarity">
    <text evidence="2 7">Belongs to the peptidase S8 family.</text>
</comment>
<evidence type="ECO:0000256" key="4">
    <source>
        <dbReference type="ARBA" id="ARBA00022729"/>
    </source>
</evidence>
<dbReference type="Proteomes" id="UP000594261">
    <property type="component" value="Chromosome 12"/>
</dbReference>
<dbReference type="Gene3D" id="3.40.50.200">
    <property type="entry name" value="Peptidase S8/S53 domain"/>
    <property type="match status" value="2"/>
</dbReference>
<dbReference type="Gramene" id="QL12p033182:mrna">
    <property type="protein sequence ID" value="QL12p033182:mrna"/>
    <property type="gene ID" value="QL12p033182"/>
</dbReference>
<comment type="caution">
    <text evidence="7">Lacks conserved residue(s) required for the propagation of feature annotation.</text>
</comment>
<proteinExistence type="inferred from homology"/>
<evidence type="ECO:0000256" key="3">
    <source>
        <dbReference type="ARBA" id="ARBA00022670"/>
    </source>
</evidence>
<accession>A0A7N2N5K8</accession>
<evidence type="ECO:0000313" key="10">
    <source>
        <dbReference type="Proteomes" id="UP000594261"/>
    </source>
</evidence>
<dbReference type="InParanoid" id="A0A7N2N5K8"/>
<dbReference type="EMBL" id="LRBV02000012">
    <property type="status" value="NOT_ANNOTATED_CDS"/>
    <property type="molecule type" value="Genomic_DNA"/>
</dbReference>
<comment type="subcellular location">
    <subcellularLocation>
        <location evidence="1">Secreted</location>
    </subcellularLocation>
</comment>
<keyword evidence="3" id="KW-0645">Protease</keyword>
<feature type="domain" description="Peptidase S8/S53" evidence="8">
    <location>
        <begin position="37"/>
        <end position="313"/>
    </location>
</feature>
<dbReference type="InterPro" id="IPR036852">
    <property type="entry name" value="Peptidase_S8/S53_dom_sf"/>
</dbReference>
<keyword evidence="4" id="KW-0732">Signal</keyword>
<dbReference type="PRINTS" id="PR00723">
    <property type="entry name" value="SUBTILISIN"/>
</dbReference>
<dbReference type="OMA" id="DAYDNTH"/>
<dbReference type="Gene3D" id="3.50.30.30">
    <property type="match status" value="1"/>
</dbReference>
<dbReference type="GO" id="GO:0004252">
    <property type="term" value="F:serine-type endopeptidase activity"/>
    <property type="evidence" value="ECO:0007669"/>
    <property type="project" value="InterPro"/>
</dbReference>
<dbReference type="GO" id="GO:0006508">
    <property type="term" value="P:proteolysis"/>
    <property type="evidence" value="ECO:0007669"/>
    <property type="project" value="UniProtKB-KW"/>
</dbReference>
<evidence type="ECO:0000256" key="5">
    <source>
        <dbReference type="ARBA" id="ARBA00022801"/>
    </source>
</evidence>
<protein>
    <recommendedName>
        <fullName evidence="8">Peptidase S8/S53 domain-containing protein</fullName>
    </recommendedName>
</protein>
<name>A0A7N2N5K8_QUELO</name>
<reference evidence="9" key="2">
    <citation type="submission" date="2021-01" db="UniProtKB">
        <authorList>
            <consortium name="EnsemblPlants"/>
        </authorList>
    </citation>
    <scope>IDENTIFICATION</scope>
</reference>
<dbReference type="InterPro" id="IPR015500">
    <property type="entry name" value="Peptidase_S8_subtilisin-rel"/>
</dbReference>
<evidence type="ECO:0000256" key="2">
    <source>
        <dbReference type="ARBA" id="ARBA00011073"/>
    </source>
</evidence>
<reference evidence="9 10" key="1">
    <citation type="journal article" date="2016" name="G3 (Bethesda)">
        <title>First Draft Assembly and Annotation of the Genome of a California Endemic Oak Quercus lobata Nee (Fagaceae).</title>
        <authorList>
            <person name="Sork V.L."/>
            <person name="Fitz-Gibbon S.T."/>
            <person name="Puiu D."/>
            <person name="Crepeau M."/>
            <person name="Gugger P.F."/>
            <person name="Sherman R."/>
            <person name="Stevens K."/>
            <person name="Langley C.H."/>
            <person name="Pellegrini M."/>
            <person name="Salzberg S.L."/>
        </authorList>
    </citation>
    <scope>NUCLEOTIDE SEQUENCE [LARGE SCALE GENOMIC DNA]</scope>
    <source>
        <strain evidence="9 10">cv. SW786</strain>
    </source>
</reference>
<dbReference type="InterPro" id="IPR045051">
    <property type="entry name" value="SBT"/>
</dbReference>
<dbReference type="EnsemblPlants" id="QL12p033182:mrna">
    <property type="protein sequence ID" value="QL12p033182:mrna"/>
    <property type="gene ID" value="QL12p033182"/>
</dbReference>
<dbReference type="PROSITE" id="PS51892">
    <property type="entry name" value="SUBTILASE"/>
    <property type="match status" value="1"/>
</dbReference>
<evidence type="ECO:0000256" key="7">
    <source>
        <dbReference type="PROSITE-ProRule" id="PRU01240"/>
    </source>
</evidence>
<evidence type="ECO:0000313" key="9">
    <source>
        <dbReference type="EnsemblPlants" id="QL12p033182:mrna"/>
    </source>
</evidence>
<evidence type="ECO:0000256" key="1">
    <source>
        <dbReference type="ARBA" id="ARBA00004613"/>
    </source>
</evidence>
<keyword evidence="10" id="KW-1185">Reference proteome</keyword>
<evidence type="ECO:0000256" key="6">
    <source>
        <dbReference type="ARBA" id="ARBA00022825"/>
    </source>
</evidence>
<dbReference type="SUPFAM" id="SSF52743">
    <property type="entry name" value="Subtilisin-like"/>
    <property type="match status" value="1"/>
</dbReference>
<dbReference type="GO" id="GO:0005576">
    <property type="term" value="C:extracellular region"/>
    <property type="evidence" value="ECO:0007669"/>
    <property type="project" value="UniProtKB-SubCell"/>
</dbReference>
<dbReference type="AlphaFoldDB" id="A0A7N2N5K8"/>
<dbReference type="PANTHER" id="PTHR10795">
    <property type="entry name" value="PROPROTEIN CONVERTASE SUBTILISIN/KEXIN"/>
    <property type="match status" value="1"/>
</dbReference>
<organism evidence="9 10">
    <name type="scientific">Quercus lobata</name>
    <name type="common">Valley oak</name>
    <dbReference type="NCBI Taxonomy" id="97700"/>
    <lineage>
        <taxon>Eukaryota</taxon>
        <taxon>Viridiplantae</taxon>
        <taxon>Streptophyta</taxon>
        <taxon>Embryophyta</taxon>
        <taxon>Tracheophyta</taxon>
        <taxon>Spermatophyta</taxon>
        <taxon>Magnoliopsida</taxon>
        <taxon>eudicotyledons</taxon>
        <taxon>Gunneridae</taxon>
        <taxon>Pentapetalae</taxon>
        <taxon>rosids</taxon>
        <taxon>fabids</taxon>
        <taxon>Fagales</taxon>
        <taxon>Fagaceae</taxon>
        <taxon>Quercus</taxon>
    </lineage>
</organism>
<keyword evidence="6" id="KW-0720">Serine protease</keyword>
<evidence type="ECO:0000259" key="8">
    <source>
        <dbReference type="Pfam" id="PF00082"/>
    </source>
</evidence>
<dbReference type="Pfam" id="PF00082">
    <property type="entry name" value="Peptidase_S8"/>
    <property type="match status" value="1"/>
</dbReference>